<name>A0AAV5VBZ9_9BILA</name>
<dbReference type="Proteomes" id="UP001432322">
    <property type="component" value="Unassembled WGS sequence"/>
</dbReference>
<sequence>MDDDPVLILEGQSFEFSTVFSSDMDELDEIIEFNKMLLIPRESCIDVIQDNALWKIVDVKTKLNLTFGETILNVHLIVKSEHQVIKDYLLECQPDVCNEEGVILIARGASSTVYLIFCPLNRLSEGEGNLINSSLKTLDESAD</sequence>
<feature type="non-terminal residue" evidence="1">
    <location>
        <position position="143"/>
    </location>
</feature>
<evidence type="ECO:0000313" key="1">
    <source>
        <dbReference type="EMBL" id="GMT16236.1"/>
    </source>
</evidence>
<protein>
    <submittedName>
        <fullName evidence="1">Uncharacterized protein</fullName>
    </submittedName>
</protein>
<dbReference type="AlphaFoldDB" id="A0AAV5VBZ9"/>
<proteinExistence type="predicted"/>
<organism evidence="1 2">
    <name type="scientific">Pristionchus fissidentatus</name>
    <dbReference type="NCBI Taxonomy" id="1538716"/>
    <lineage>
        <taxon>Eukaryota</taxon>
        <taxon>Metazoa</taxon>
        <taxon>Ecdysozoa</taxon>
        <taxon>Nematoda</taxon>
        <taxon>Chromadorea</taxon>
        <taxon>Rhabditida</taxon>
        <taxon>Rhabditina</taxon>
        <taxon>Diplogasteromorpha</taxon>
        <taxon>Diplogasteroidea</taxon>
        <taxon>Neodiplogasteridae</taxon>
        <taxon>Pristionchus</taxon>
    </lineage>
</organism>
<dbReference type="EMBL" id="BTSY01000002">
    <property type="protein sequence ID" value="GMT16236.1"/>
    <property type="molecule type" value="Genomic_DNA"/>
</dbReference>
<reference evidence="1" key="1">
    <citation type="submission" date="2023-10" db="EMBL/GenBank/DDBJ databases">
        <title>Genome assembly of Pristionchus species.</title>
        <authorList>
            <person name="Yoshida K."/>
            <person name="Sommer R.J."/>
        </authorList>
    </citation>
    <scope>NUCLEOTIDE SEQUENCE</scope>
    <source>
        <strain evidence="1">RS5133</strain>
    </source>
</reference>
<evidence type="ECO:0000313" key="2">
    <source>
        <dbReference type="Proteomes" id="UP001432322"/>
    </source>
</evidence>
<gene>
    <name evidence="1" type="ORF">PFISCL1PPCAC_7533</name>
</gene>
<accession>A0AAV5VBZ9</accession>
<comment type="caution">
    <text evidence="1">The sequence shown here is derived from an EMBL/GenBank/DDBJ whole genome shotgun (WGS) entry which is preliminary data.</text>
</comment>
<keyword evidence="2" id="KW-1185">Reference proteome</keyword>